<name>A0A1G6UPD7_NIADE</name>
<dbReference type="EMBL" id="FMZO01000009">
    <property type="protein sequence ID" value="SDD42576.1"/>
    <property type="molecule type" value="Genomic_DNA"/>
</dbReference>
<organism evidence="1 2">
    <name type="scientific">Niabella drilacis (strain DSM 25811 / CCM 8410 / CCUG 62505 / LMG 26954 / E90)</name>
    <dbReference type="NCBI Taxonomy" id="1285928"/>
    <lineage>
        <taxon>Bacteria</taxon>
        <taxon>Pseudomonadati</taxon>
        <taxon>Bacteroidota</taxon>
        <taxon>Chitinophagia</taxon>
        <taxon>Chitinophagales</taxon>
        <taxon>Chitinophagaceae</taxon>
        <taxon>Niabella</taxon>
    </lineage>
</organism>
<keyword evidence="2" id="KW-1185">Reference proteome</keyword>
<evidence type="ECO:0000313" key="1">
    <source>
        <dbReference type="EMBL" id="SDD42576.1"/>
    </source>
</evidence>
<reference evidence="2" key="1">
    <citation type="submission" date="2016-10" db="EMBL/GenBank/DDBJ databases">
        <authorList>
            <person name="Varghese N."/>
            <person name="Submissions S."/>
        </authorList>
    </citation>
    <scope>NUCLEOTIDE SEQUENCE [LARGE SCALE GENOMIC DNA]</scope>
    <source>
        <strain evidence="2">DSM 25811 / CCM 8410 / LMG 26954 / E90</strain>
    </source>
</reference>
<dbReference type="AlphaFoldDB" id="A0A1G6UPD7"/>
<evidence type="ECO:0000313" key="2">
    <source>
        <dbReference type="Proteomes" id="UP000198757"/>
    </source>
</evidence>
<gene>
    <name evidence="1" type="ORF">SAMN04487894_10931</name>
</gene>
<dbReference type="Proteomes" id="UP000198757">
    <property type="component" value="Unassembled WGS sequence"/>
</dbReference>
<proteinExistence type="predicted"/>
<accession>A0A1G6UPD7</accession>
<sequence length="58" mass="6579">MVVALYFGFAHRDKKPPAVVDNTIVDFLNVYKCMSATDLIIGARIFGKVKKCFHSICW</sequence>
<protein>
    <submittedName>
        <fullName evidence="1">Uncharacterized protein</fullName>
    </submittedName>
</protein>